<dbReference type="Proteomes" id="UP001385951">
    <property type="component" value="Unassembled WGS sequence"/>
</dbReference>
<feature type="domain" description="Ribonuclease H1 N-terminal" evidence="2">
    <location>
        <begin position="405"/>
        <end position="446"/>
    </location>
</feature>
<dbReference type="EMBL" id="JASBNA010000143">
    <property type="protein sequence ID" value="KAK7676008.1"/>
    <property type="molecule type" value="Genomic_DNA"/>
</dbReference>
<dbReference type="Gene3D" id="3.40.970.10">
    <property type="entry name" value="Ribonuclease H1, N-terminal domain"/>
    <property type="match status" value="2"/>
</dbReference>
<feature type="region of interest" description="Disordered" evidence="1">
    <location>
        <begin position="1"/>
        <end position="54"/>
    </location>
</feature>
<dbReference type="InterPro" id="IPR037056">
    <property type="entry name" value="RNase_H1_N_sf"/>
</dbReference>
<feature type="region of interest" description="Disordered" evidence="1">
    <location>
        <begin position="253"/>
        <end position="355"/>
    </location>
</feature>
<feature type="region of interest" description="Disordered" evidence="1">
    <location>
        <begin position="197"/>
        <end position="236"/>
    </location>
</feature>
<evidence type="ECO:0000313" key="3">
    <source>
        <dbReference type="EMBL" id="KAK7676008.1"/>
    </source>
</evidence>
<proteinExistence type="predicted"/>
<evidence type="ECO:0000313" key="4">
    <source>
        <dbReference type="Proteomes" id="UP001385951"/>
    </source>
</evidence>
<protein>
    <recommendedName>
        <fullName evidence="2">Ribonuclease H1 N-terminal domain-containing protein</fullName>
    </recommendedName>
</protein>
<feature type="compositionally biased region" description="Polar residues" evidence="1">
    <location>
        <begin position="34"/>
        <end position="54"/>
    </location>
</feature>
<dbReference type="Pfam" id="PF01693">
    <property type="entry name" value="Cauli_VI"/>
    <property type="match status" value="2"/>
</dbReference>
<feature type="region of interest" description="Disordered" evidence="1">
    <location>
        <begin position="77"/>
        <end position="153"/>
    </location>
</feature>
<name>A0AAW0FES8_9APHY</name>
<gene>
    <name evidence="3" type="ORF">QCA50_021043</name>
</gene>
<dbReference type="AlphaFoldDB" id="A0AAW0FES8"/>
<keyword evidence="4" id="KW-1185">Reference proteome</keyword>
<dbReference type="SUPFAM" id="SSF55658">
    <property type="entry name" value="L9 N-domain-like"/>
    <property type="match status" value="2"/>
</dbReference>
<evidence type="ECO:0000256" key="1">
    <source>
        <dbReference type="SAM" id="MobiDB-lite"/>
    </source>
</evidence>
<organism evidence="3 4">
    <name type="scientific">Cerrena zonata</name>
    <dbReference type="NCBI Taxonomy" id="2478898"/>
    <lineage>
        <taxon>Eukaryota</taxon>
        <taxon>Fungi</taxon>
        <taxon>Dikarya</taxon>
        <taxon>Basidiomycota</taxon>
        <taxon>Agaricomycotina</taxon>
        <taxon>Agaricomycetes</taxon>
        <taxon>Polyporales</taxon>
        <taxon>Cerrenaceae</taxon>
        <taxon>Cerrena</taxon>
    </lineage>
</organism>
<feature type="compositionally biased region" description="Low complexity" evidence="1">
    <location>
        <begin position="283"/>
        <end position="296"/>
    </location>
</feature>
<evidence type="ECO:0000259" key="2">
    <source>
        <dbReference type="Pfam" id="PF01693"/>
    </source>
</evidence>
<dbReference type="InterPro" id="IPR009027">
    <property type="entry name" value="Ribosomal_bL9/RNase_H1_N"/>
</dbReference>
<feature type="domain" description="Ribonuclease H1 N-terminal" evidence="2">
    <location>
        <begin position="498"/>
        <end position="537"/>
    </location>
</feature>
<accession>A0AAW0FES8</accession>
<reference evidence="3 4" key="1">
    <citation type="submission" date="2022-09" db="EMBL/GenBank/DDBJ databases">
        <authorList>
            <person name="Palmer J.M."/>
        </authorList>
    </citation>
    <scope>NUCLEOTIDE SEQUENCE [LARGE SCALE GENOMIC DNA]</scope>
    <source>
        <strain evidence="3 4">DSM 7382</strain>
    </source>
</reference>
<sequence>MSGRSNDANDPRRSFDRVDPERNGAGISSHRRSQSAVPRQGTPSNNGSPLNIVLISSSGDSIDTLLRQVASSLGGISIEGSASTHNPVTTAARMDNPAPAPTLRDAPQERQLRPSRRLPRPNEVPPMSSAGRDPHTVSAGQDPHTASAGQESNLFASPPLRWASYTDLPEDWLASDSSDSSRRSSYHSSAWDIQFHSSEEESSSDAEESSVGLDPTSNASNVDPSARRETAFDSAASSSLVTLYPVESLYDSETHDFSGPSGSSAQPQASSAKRAPVVTAAAGPSGSRNTPSSTSSEKTSRTFGSDSILPPPILRPSSSRQREPAAPPPPINLRPQAARRDLAPNPPDQLPERPGGRILYDVTTPNSDHHLVRGWARAAALTHGHPNTQVRRLTPRPRRVSQGEWFVVTKGRQVGIFRGWEQARLQVDQFSGAIYKAYATQEEAEARLRLVGERRALMPGIEGLPAQLRFLAEPSRPPAQYMMRNEGSPSPQSAAAIVVFRGLVHGVYNDWLDCADYVVGIKGAVYNTFERVEAAHAAYNRARFEGLLQTIRPPPNRRATVYA</sequence>
<feature type="compositionally biased region" description="Polar residues" evidence="1">
    <location>
        <begin position="80"/>
        <end position="89"/>
    </location>
</feature>
<comment type="caution">
    <text evidence="3">The sequence shown here is derived from an EMBL/GenBank/DDBJ whole genome shotgun (WGS) entry which is preliminary data.</text>
</comment>
<feature type="compositionally biased region" description="Basic and acidic residues" evidence="1">
    <location>
        <begin position="7"/>
        <end position="22"/>
    </location>
</feature>
<feature type="compositionally biased region" description="Low complexity" evidence="1">
    <location>
        <begin position="258"/>
        <end position="271"/>
    </location>
</feature>
<dbReference type="InterPro" id="IPR011320">
    <property type="entry name" value="RNase_H1_N"/>
</dbReference>